<dbReference type="Gene3D" id="3.30.70.3250">
    <property type="entry name" value="Ribonuclease P, Pop5 subunit"/>
    <property type="match status" value="1"/>
</dbReference>
<evidence type="ECO:0000256" key="9">
    <source>
        <dbReference type="ARBA" id="ARBA00055200"/>
    </source>
</evidence>
<protein>
    <recommendedName>
        <fullName evidence="8">Ribonuclease P/MRP protein subunit POP5</fullName>
        <ecNumber evidence="4">3.1.26.5</ecNumber>
    </recommendedName>
</protein>
<gene>
    <name evidence="11" type="ORF">B0H63DRAFT_388972</name>
</gene>
<evidence type="ECO:0000313" key="12">
    <source>
        <dbReference type="Proteomes" id="UP001285441"/>
    </source>
</evidence>
<evidence type="ECO:0000256" key="1">
    <source>
        <dbReference type="ARBA" id="ARBA00000928"/>
    </source>
</evidence>
<evidence type="ECO:0000256" key="7">
    <source>
        <dbReference type="ARBA" id="ARBA00023242"/>
    </source>
</evidence>
<dbReference type="InterPro" id="IPR002759">
    <property type="entry name" value="Pop5/Rpp14/Rnp2-like"/>
</dbReference>
<sequence>MVRLKDRYLLVNIVYSDVPAGQQPKAPASDLLVYNQPTTSELRPQHLLKALRSEVASLFGDCGSGAIDRSLQVKYLSTATSTFILRISRAHYRLVWAALSFLHQVPVKNGRPCIFRVVRVSGTIRKVEEECVRRAKLMILAAKREMSGKSSDALGALLRGKDNSRSLTMLEDPDESEPDYGDAMYDG</sequence>
<dbReference type="FunFam" id="3.30.70.3250:FF:000004">
    <property type="entry name" value="Ribonuclease P/MRP protein subunit POP5"/>
    <property type="match status" value="1"/>
</dbReference>
<evidence type="ECO:0000256" key="4">
    <source>
        <dbReference type="ARBA" id="ARBA00012179"/>
    </source>
</evidence>
<dbReference type="SUPFAM" id="SSF160350">
    <property type="entry name" value="Rnp2-like"/>
    <property type="match status" value="1"/>
</dbReference>
<comment type="similarity">
    <text evidence="3">Belongs to the eukaryotic/archaeal RNase P protein component 2 family.</text>
</comment>
<keyword evidence="6" id="KW-0378">Hydrolase</keyword>
<evidence type="ECO:0000256" key="5">
    <source>
        <dbReference type="ARBA" id="ARBA00022694"/>
    </source>
</evidence>
<comment type="catalytic activity">
    <reaction evidence="1">
        <text>Endonucleolytic cleavage of RNA, removing 5'-extranucleotides from tRNA precursor.</text>
        <dbReference type="EC" id="3.1.26.5"/>
    </reaction>
</comment>
<dbReference type="PANTHER" id="PTHR15441:SF2">
    <property type="entry name" value="RIBONUCLEASE P_MRP PROTEIN SUBUNIT POP5"/>
    <property type="match status" value="1"/>
</dbReference>
<evidence type="ECO:0000256" key="8">
    <source>
        <dbReference type="ARBA" id="ARBA00044198"/>
    </source>
</evidence>
<proteinExistence type="inferred from homology"/>
<accession>A0AAE0U4Y2</accession>
<dbReference type="GO" id="GO:0005730">
    <property type="term" value="C:nucleolus"/>
    <property type="evidence" value="ECO:0007669"/>
    <property type="project" value="TreeGrafter"/>
</dbReference>
<comment type="function">
    <text evidence="9">Component of ribonuclease P, a protein complex that generates mature tRNA molecules by cleaving their 5'-ends. Also a component of RNase MRP, which cleaves pre-rRNA sequences.</text>
</comment>
<evidence type="ECO:0000256" key="10">
    <source>
        <dbReference type="SAM" id="MobiDB-lite"/>
    </source>
</evidence>
<dbReference type="AlphaFoldDB" id="A0AAE0U4Y2"/>
<reference evidence="11" key="2">
    <citation type="submission" date="2023-06" db="EMBL/GenBank/DDBJ databases">
        <authorList>
            <consortium name="Lawrence Berkeley National Laboratory"/>
            <person name="Haridas S."/>
            <person name="Hensen N."/>
            <person name="Bonometti L."/>
            <person name="Westerberg I."/>
            <person name="Brannstrom I.O."/>
            <person name="Guillou S."/>
            <person name="Cros-Aarteil S."/>
            <person name="Calhoun S."/>
            <person name="Kuo A."/>
            <person name="Mondo S."/>
            <person name="Pangilinan J."/>
            <person name="Riley R."/>
            <person name="LaButti K."/>
            <person name="Andreopoulos B."/>
            <person name="Lipzen A."/>
            <person name="Chen C."/>
            <person name="Yanf M."/>
            <person name="Daum C."/>
            <person name="Ng V."/>
            <person name="Clum A."/>
            <person name="Steindorff A."/>
            <person name="Ohm R."/>
            <person name="Martin F."/>
            <person name="Silar P."/>
            <person name="Natvig D."/>
            <person name="Lalanne C."/>
            <person name="Gautier V."/>
            <person name="Ament-velasquez S.L."/>
            <person name="Kruys A."/>
            <person name="Hutchinson M.I."/>
            <person name="Powell A.J."/>
            <person name="Barry K."/>
            <person name="Miller A.N."/>
            <person name="Grigoriev I.V."/>
            <person name="Debuchy R."/>
            <person name="Gladieux P."/>
            <person name="Thoren M.H."/>
            <person name="Johannesson H."/>
        </authorList>
    </citation>
    <scope>NUCLEOTIDE SEQUENCE</scope>
    <source>
        <strain evidence="11">CBS 232.78</strain>
    </source>
</reference>
<dbReference type="GO" id="GO:0030681">
    <property type="term" value="C:multimeric ribonuclease P complex"/>
    <property type="evidence" value="ECO:0007669"/>
    <property type="project" value="TreeGrafter"/>
</dbReference>
<dbReference type="Pfam" id="PF01900">
    <property type="entry name" value="RNase_P_Rpp14"/>
    <property type="match status" value="1"/>
</dbReference>
<dbReference type="Proteomes" id="UP001285441">
    <property type="component" value="Unassembled WGS sequence"/>
</dbReference>
<keyword evidence="12" id="KW-1185">Reference proteome</keyword>
<evidence type="ECO:0000313" key="11">
    <source>
        <dbReference type="EMBL" id="KAK3390982.1"/>
    </source>
</evidence>
<dbReference type="GO" id="GO:0000460">
    <property type="term" value="P:maturation of 5.8S rRNA"/>
    <property type="evidence" value="ECO:0007669"/>
    <property type="project" value="UniProtKB-ARBA"/>
</dbReference>
<dbReference type="EC" id="3.1.26.5" evidence="4"/>
<evidence type="ECO:0000256" key="2">
    <source>
        <dbReference type="ARBA" id="ARBA00004123"/>
    </source>
</evidence>
<comment type="subcellular location">
    <subcellularLocation>
        <location evidence="2">Nucleus</location>
    </subcellularLocation>
</comment>
<dbReference type="GO" id="GO:0000172">
    <property type="term" value="C:ribonuclease MRP complex"/>
    <property type="evidence" value="ECO:0007669"/>
    <property type="project" value="UniProtKB-ARBA"/>
</dbReference>
<dbReference type="GO" id="GO:0001682">
    <property type="term" value="P:tRNA 5'-leader removal"/>
    <property type="evidence" value="ECO:0007669"/>
    <property type="project" value="InterPro"/>
</dbReference>
<dbReference type="InterPro" id="IPR038085">
    <property type="entry name" value="Rnp2-like_sf"/>
</dbReference>
<name>A0AAE0U4Y2_9PEZI</name>
<evidence type="ECO:0000256" key="3">
    <source>
        <dbReference type="ARBA" id="ARBA00010800"/>
    </source>
</evidence>
<comment type="caution">
    <text evidence="11">The sequence shown here is derived from an EMBL/GenBank/DDBJ whole genome shotgun (WGS) entry which is preliminary data.</text>
</comment>
<dbReference type="EMBL" id="JAULSW010000002">
    <property type="protein sequence ID" value="KAK3390982.1"/>
    <property type="molecule type" value="Genomic_DNA"/>
</dbReference>
<keyword evidence="5" id="KW-0819">tRNA processing</keyword>
<dbReference type="GO" id="GO:0004526">
    <property type="term" value="F:ribonuclease P activity"/>
    <property type="evidence" value="ECO:0007669"/>
    <property type="project" value="UniProtKB-EC"/>
</dbReference>
<dbReference type="GO" id="GO:0033204">
    <property type="term" value="F:ribonuclease P RNA binding"/>
    <property type="evidence" value="ECO:0007669"/>
    <property type="project" value="TreeGrafter"/>
</dbReference>
<keyword evidence="7" id="KW-0539">Nucleus</keyword>
<feature type="compositionally biased region" description="Acidic residues" evidence="10">
    <location>
        <begin position="171"/>
        <end position="180"/>
    </location>
</feature>
<evidence type="ECO:0000256" key="6">
    <source>
        <dbReference type="ARBA" id="ARBA00022801"/>
    </source>
</evidence>
<dbReference type="PANTHER" id="PTHR15441">
    <property type="entry name" value="RIBONUCLEASE P PROTEIN SUBUNIT P14"/>
    <property type="match status" value="1"/>
</dbReference>
<organism evidence="11 12">
    <name type="scientific">Podospora didyma</name>
    <dbReference type="NCBI Taxonomy" id="330526"/>
    <lineage>
        <taxon>Eukaryota</taxon>
        <taxon>Fungi</taxon>
        <taxon>Dikarya</taxon>
        <taxon>Ascomycota</taxon>
        <taxon>Pezizomycotina</taxon>
        <taxon>Sordariomycetes</taxon>
        <taxon>Sordariomycetidae</taxon>
        <taxon>Sordariales</taxon>
        <taxon>Podosporaceae</taxon>
        <taxon>Podospora</taxon>
    </lineage>
</organism>
<reference evidence="11" key="1">
    <citation type="journal article" date="2023" name="Mol. Phylogenet. Evol.">
        <title>Genome-scale phylogeny and comparative genomics of the fungal order Sordariales.</title>
        <authorList>
            <person name="Hensen N."/>
            <person name="Bonometti L."/>
            <person name="Westerberg I."/>
            <person name="Brannstrom I.O."/>
            <person name="Guillou S."/>
            <person name="Cros-Aarteil S."/>
            <person name="Calhoun S."/>
            <person name="Haridas S."/>
            <person name="Kuo A."/>
            <person name="Mondo S."/>
            <person name="Pangilinan J."/>
            <person name="Riley R."/>
            <person name="LaButti K."/>
            <person name="Andreopoulos B."/>
            <person name="Lipzen A."/>
            <person name="Chen C."/>
            <person name="Yan M."/>
            <person name="Daum C."/>
            <person name="Ng V."/>
            <person name="Clum A."/>
            <person name="Steindorff A."/>
            <person name="Ohm R.A."/>
            <person name="Martin F."/>
            <person name="Silar P."/>
            <person name="Natvig D.O."/>
            <person name="Lalanne C."/>
            <person name="Gautier V."/>
            <person name="Ament-Velasquez S.L."/>
            <person name="Kruys A."/>
            <person name="Hutchinson M.I."/>
            <person name="Powell A.J."/>
            <person name="Barry K."/>
            <person name="Miller A.N."/>
            <person name="Grigoriev I.V."/>
            <person name="Debuchy R."/>
            <person name="Gladieux P."/>
            <person name="Hiltunen Thoren M."/>
            <person name="Johannesson H."/>
        </authorList>
    </citation>
    <scope>NUCLEOTIDE SEQUENCE</scope>
    <source>
        <strain evidence="11">CBS 232.78</strain>
    </source>
</reference>
<feature type="region of interest" description="Disordered" evidence="10">
    <location>
        <begin position="165"/>
        <end position="187"/>
    </location>
</feature>